<evidence type="ECO:0000256" key="1">
    <source>
        <dbReference type="ARBA" id="ARBA00009258"/>
    </source>
</evidence>
<protein>
    <recommendedName>
        <fullName evidence="6">rRNA methyltransferase 2, mitochondrial</fullName>
    </recommendedName>
</protein>
<evidence type="ECO:0000313" key="8">
    <source>
        <dbReference type="Ensembl" id="ENSJHYP00000008802.1"/>
    </source>
</evidence>
<dbReference type="GO" id="GO:0005739">
    <property type="term" value="C:mitochondrion"/>
    <property type="evidence" value="ECO:0007669"/>
    <property type="project" value="TreeGrafter"/>
</dbReference>
<sequence length="79" mass="8538">HGGHGGPGRSRHCRGQVRGRAAEYRCRSAFKLLEIDDKLCVLRPGFSVLDCGAAPGAWISLLRGCVLLFIPGAGNFIRF</sequence>
<proteinExistence type="inferred from homology"/>
<reference evidence="8" key="2">
    <citation type="submission" date="2025-09" db="UniProtKB">
        <authorList>
            <consortium name="Ensembl"/>
        </authorList>
    </citation>
    <scope>IDENTIFICATION</scope>
</reference>
<dbReference type="SUPFAM" id="SSF53335">
    <property type="entry name" value="S-adenosyl-L-methionine-dependent methyltransferases"/>
    <property type="match status" value="1"/>
</dbReference>
<dbReference type="Proteomes" id="UP000694408">
    <property type="component" value="Unplaced"/>
</dbReference>
<dbReference type="Pfam" id="PF01728">
    <property type="entry name" value="FtsJ"/>
    <property type="match status" value="1"/>
</dbReference>
<keyword evidence="3" id="KW-0489">Methyltransferase</keyword>
<dbReference type="PANTHER" id="PTHR10920:SF18">
    <property type="entry name" value="RRNA METHYLTRANSFERASE 2, MITOCHONDRIAL"/>
    <property type="match status" value="1"/>
</dbReference>
<evidence type="ECO:0000256" key="3">
    <source>
        <dbReference type="ARBA" id="ARBA00022603"/>
    </source>
</evidence>
<feature type="domain" description="Ribosomal RNA methyltransferase FtsJ" evidence="7">
    <location>
        <begin position="24"/>
        <end position="62"/>
    </location>
</feature>
<keyword evidence="4" id="KW-0808">Transferase</keyword>
<comment type="similarity">
    <text evidence="1">Belongs to the class I-like SAM-binding methyltransferase superfamily. RNA methyltransferase RlmE family.</text>
</comment>
<dbReference type="Gene3D" id="3.40.50.150">
    <property type="entry name" value="Vaccinia Virus protein VP39"/>
    <property type="match status" value="1"/>
</dbReference>
<evidence type="ECO:0000259" key="7">
    <source>
        <dbReference type="Pfam" id="PF01728"/>
    </source>
</evidence>
<evidence type="ECO:0000256" key="6">
    <source>
        <dbReference type="ARBA" id="ARBA00041184"/>
    </source>
</evidence>
<dbReference type="InterPro" id="IPR029063">
    <property type="entry name" value="SAM-dependent_MTases_sf"/>
</dbReference>
<keyword evidence="2" id="KW-0698">rRNA processing</keyword>
<evidence type="ECO:0000256" key="5">
    <source>
        <dbReference type="ARBA" id="ARBA00022691"/>
    </source>
</evidence>
<dbReference type="PANTHER" id="PTHR10920">
    <property type="entry name" value="RIBOSOMAL RNA METHYLTRANSFERASE"/>
    <property type="match status" value="1"/>
</dbReference>
<evidence type="ECO:0000256" key="2">
    <source>
        <dbReference type="ARBA" id="ARBA00022552"/>
    </source>
</evidence>
<dbReference type="AlphaFoldDB" id="A0A8C5IVU2"/>
<organism evidence="8 9">
    <name type="scientific">Junco hyemalis</name>
    <name type="common">Dark-eyed junco</name>
    <dbReference type="NCBI Taxonomy" id="40217"/>
    <lineage>
        <taxon>Eukaryota</taxon>
        <taxon>Metazoa</taxon>
        <taxon>Chordata</taxon>
        <taxon>Craniata</taxon>
        <taxon>Vertebrata</taxon>
        <taxon>Euteleostomi</taxon>
        <taxon>Archelosauria</taxon>
        <taxon>Archosauria</taxon>
        <taxon>Dinosauria</taxon>
        <taxon>Saurischia</taxon>
        <taxon>Theropoda</taxon>
        <taxon>Coelurosauria</taxon>
        <taxon>Aves</taxon>
        <taxon>Neognathae</taxon>
        <taxon>Neoaves</taxon>
        <taxon>Telluraves</taxon>
        <taxon>Australaves</taxon>
        <taxon>Passeriformes</taxon>
        <taxon>Passerellidae</taxon>
        <taxon>Junco</taxon>
    </lineage>
</organism>
<accession>A0A8C5IVU2</accession>
<dbReference type="GO" id="GO:0008650">
    <property type="term" value="F:rRNA (uridine-2'-O-)-methyltransferase activity"/>
    <property type="evidence" value="ECO:0007669"/>
    <property type="project" value="TreeGrafter"/>
</dbReference>
<keyword evidence="5" id="KW-0949">S-adenosyl-L-methionine</keyword>
<keyword evidence="9" id="KW-1185">Reference proteome</keyword>
<dbReference type="InterPro" id="IPR002877">
    <property type="entry name" value="RNA_MeTrfase_FtsJ_dom"/>
</dbReference>
<dbReference type="Ensembl" id="ENSJHYT00000010667.1">
    <property type="protein sequence ID" value="ENSJHYP00000008802.1"/>
    <property type="gene ID" value="ENSJHYG00000006974.1"/>
</dbReference>
<evidence type="ECO:0000313" key="9">
    <source>
        <dbReference type="Proteomes" id="UP000694408"/>
    </source>
</evidence>
<evidence type="ECO:0000256" key="4">
    <source>
        <dbReference type="ARBA" id="ARBA00022679"/>
    </source>
</evidence>
<dbReference type="InterPro" id="IPR050082">
    <property type="entry name" value="RNA_methyltr_RlmE"/>
</dbReference>
<reference evidence="8" key="1">
    <citation type="submission" date="2025-08" db="UniProtKB">
        <authorList>
            <consortium name="Ensembl"/>
        </authorList>
    </citation>
    <scope>IDENTIFICATION</scope>
</reference>
<name>A0A8C5IVU2_JUNHY</name>